<proteinExistence type="predicted"/>
<sequence length="81" mass="8747">METMKAVVCVGNWMRGTNRGVLSITVAGEISRREGRQIPAEVCAAIIDLPRAVYAAGGMDNRGEFVVRLSTVCEYLAESVT</sequence>
<reference evidence="1 2" key="1">
    <citation type="journal article" date="2019" name="Sci. Rep.">
        <title>Extended insight into the Mycobacterium chelonae-abscessus complex through whole genome sequencing of Mycobacterium salmoniphilum outbreak and Mycobacterium salmoniphilum-like strains.</title>
        <authorList>
            <person name="Behra P.R.K."/>
            <person name="Das S."/>
            <person name="Pettersson B.M.F."/>
            <person name="Shirreff L."/>
            <person name="DuCote T."/>
            <person name="Jacobsson K.G."/>
            <person name="Ennis D.G."/>
            <person name="Kirsebom L.A."/>
        </authorList>
    </citation>
    <scope>NUCLEOTIDE SEQUENCE [LARGE SCALE GENOMIC DNA]</scope>
    <source>
        <strain evidence="1 2">CCUG 60884</strain>
    </source>
</reference>
<name>A0A4R8SZW4_9MYCO</name>
<dbReference type="AlphaFoldDB" id="A0A4R8SZW4"/>
<organism evidence="1 2">
    <name type="scientific">Mycobacteroides salmoniphilum</name>
    <dbReference type="NCBI Taxonomy" id="404941"/>
    <lineage>
        <taxon>Bacteria</taxon>
        <taxon>Bacillati</taxon>
        <taxon>Actinomycetota</taxon>
        <taxon>Actinomycetes</taxon>
        <taxon>Mycobacteriales</taxon>
        <taxon>Mycobacteriaceae</taxon>
        <taxon>Mycobacteroides</taxon>
    </lineage>
</organism>
<evidence type="ECO:0000313" key="2">
    <source>
        <dbReference type="Proteomes" id="UP000294604"/>
    </source>
</evidence>
<dbReference type="EMBL" id="PECL01000002">
    <property type="protein sequence ID" value="TEA09180.1"/>
    <property type="molecule type" value="Genomic_DNA"/>
</dbReference>
<gene>
    <name evidence="1" type="ORF">CCUG60884_00170</name>
</gene>
<protein>
    <submittedName>
        <fullName evidence="1">Uncharacterized protein</fullName>
    </submittedName>
</protein>
<dbReference type="Proteomes" id="UP000294604">
    <property type="component" value="Unassembled WGS sequence"/>
</dbReference>
<accession>A0A4R8SZW4</accession>
<comment type="caution">
    <text evidence="1">The sequence shown here is derived from an EMBL/GenBank/DDBJ whole genome shotgun (WGS) entry which is preliminary data.</text>
</comment>
<evidence type="ECO:0000313" key="1">
    <source>
        <dbReference type="EMBL" id="TEA09180.1"/>
    </source>
</evidence>